<reference evidence="2" key="1">
    <citation type="journal article" date="2015" name="Nature">
        <title>Complex archaea that bridge the gap between prokaryotes and eukaryotes.</title>
        <authorList>
            <person name="Spang A."/>
            <person name="Saw J.H."/>
            <person name="Jorgensen S.L."/>
            <person name="Zaremba-Niedzwiedzka K."/>
            <person name="Martijn J."/>
            <person name="Lind A.E."/>
            <person name="van Eijk R."/>
            <person name="Schleper C."/>
            <person name="Guy L."/>
            <person name="Ettema T.J."/>
        </authorList>
    </citation>
    <scope>NUCLEOTIDE SEQUENCE</scope>
</reference>
<proteinExistence type="predicted"/>
<dbReference type="SUPFAM" id="SSF46689">
    <property type="entry name" value="Homeodomain-like"/>
    <property type="match status" value="1"/>
</dbReference>
<sequence length="173" mass="19733">MPASVPLRPDFDAANLRLVAKRCPDSRQTRRLLALAAVYDGMSRAEAAKVGGMDRQTLRDWVHRFNEEGMDGLTNRKGAGRPRMLSDEQMKELGEIVETGPDPAVDGVVRWRRIDLKRVIEERFDVVYSERGISRLLAELDFAHISARPQHPRQDERIIAAFKKTSPTRSRRI</sequence>
<organism evidence="2">
    <name type="scientific">marine sediment metagenome</name>
    <dbReference type="NCBI Taxonomy" id="412755"/>
    <lineage>
        <taxon>unclassified sequences</taxon>
        <taxon>metagenomes</taxon>
        <taxon>ecological metagenomes</taxon>
    </lineage>
</organism>
<dbReference type="InterPro" id="IPR025959">
    <property type="entry name" value="Winged_HTH_dom"/>
</dbReference>
<dbReference type="Pfam" id="PF13592">
    <property type="entry name" value="HTH_33"/>
    <property type="match status" value="1"/>
</dbReference>
<protein>
    <recommendedName>
        <fullName evidence="1">Winged helix-turn helix domain-containing protein</fullName>
    </recommendedName>
</protein>
<feature type="domain" description="Winged helix-turn helix" evidence="1">
    <location>
        <begin position="108"/>
        <end position="166"/>
    </location>
</feature>
<gene>
    <name evidence="2" type="ORF">LCGC14_2148320</name>
</gene>
<dbReference type="Pfam" id="PF13551">
    <property type="entry name" value="HTH_29"/>
    <property type="match status" value="1"/>
</dbReference>
<accession>A0A0F9GSI6</accession>
<dbReference type="EMBL" id="LAZR01027312">
    <property type="protein sequence ID" value="KKL66102.1"/>
    <property type="molecule type" value="Genomic_DNA"/>
</dbReference>
<name>A0A0F9GSI6_9ZZZZ</name>
<evidence type="ECO:0000259" key="1">
    <source>
        <dbReference type="Pfam" id="PF13592"/>
    </source>
</evidence>
<dbReference type="AlphaFoldDB" id="A0A0F9GSI6"/>
<evidence type="ECO:0000313" key="2">
    <source>
        <dbReference type="EMBL" id="KKL66102.1"/>
    </source>
</evidence>
<comment type="caution">
    <text evidence="2">The sequence shown here is derived from an EMBL/GenBank/DDBJ whole genome shotgun (WGS) entry which is preliminary data.</text>
</comment>
<dbReference type="InterPro" id="IPR009057">
    <property type="entry name" value="Homeodomain-like_sf"/>
</dbReference>